<organism evidence="1 2">
    <name type="scientific">Cannabis sativa</name>
    <name type="common">Hemp</name>
    <name type="synonym">Marijuana</name>
    <dbReference type="NCBI Taxonomy" id="3483"/>
    <lineage>
        <taxon>Eukaryota</taxon>
        <taxon>Viridiplantae</taxon>
        <taxon>Streptophyta</taxon>
        <taxon>Embryophyta</taxon>
        <taxon>Tracheophyta</taxon>
        <taxon>Spermatophyta</taxon>
        <taxon>Magnoliopsida</taxon>
        <taxon>eudicotyledons</taxon>
        <taxon>Gunneridae</taxon>
        <taxon>Pentapetalae</taxon>
        <taxon>rosids</taxon>
        <taxon>fabids</taxon>
        <taxon>Rosales</taxon>
        <taxon>Cannabaceae</taxon>
        <taxon>Cannabis</taxon>
    </lineage>
</organism>
<dbReference type="EMBL" id="JAATIQ010000449">
    <property type="protein sequence ID" value="KAF4355517.1"/>
    <property type="molecule type" value="Genomic_DNA"/>
</dbReference>
<proteinExistence type="predicted"/>
<evidence type="ECO:0000313" key="2">
    <source>
        <dbReference type="Proteomes" id="UP000583929"/>
    </source>
</evidence>
<sequence>MRLSSSEPCLIVIAIPELLLELVNDILVNLKSLSKDMRNNDREKCYDKNVYIQALWGSSTATQKSWRGLGSEAEAMKAAKANTTEINVTLISLFCRTLGVNSWKSSTIPGHCSHTILATQTQKKIVPATGDTLQDQRLSSKGQRRPAQSSSLSARDRCSSILGAVCSSISDYVKIMWVIIYIIYIILK</sequence>
<keyword evidence="2" id="KW-1185">Reference proteome</keyword>
<comment type="caution">
    <text evidence="1">The sequence shown here is derived from an EMBL/GenBank/DDBJ whole genome shotgun (WGS) entry which is preliminary data.</text>
</comment>
<dbReference type="Proteomes" id="UP000583929">
    <property type="component" value="Unassembled WGS sequence"/>
</dbReference>
<accession>A0A7J6EAP9</accession>
<gene>
    <name evidence="1" type="ORF">G4B88_028665</name>
</gene>
<protein>
    <submittedName>
        <fullName evidence="1">Uncharacterized protein</fullName>
    </submittedName>
</protein>
<dbReference type="AlphaFoldDB" id="A0A7J6EAP9"/>
<reference evidence="1 2" key="1">
    <citation type="journal article" date="2020" name="bioRxiv">
        <title>Sequence and annotation of 42 cannabis genomes reveals extensive copy number variation in cannabinoid synthesis and pathogen resistance genes.</title>
        <authorList>
            <person name="Mckernan K.J."/>
            <person name="Helbert Y."/>
            <person name="Kane L.T."/>
            <person name="Ebling H."/>
            <person name="Zhang L."/>
            <person name="Liu B."/>
            <person name="Eaton Z."/>
            <person name="Mclaughlin S."/>
            <person name="Kingan S."/>
            <person name="Baybayan P."/>
            <person name="Concepcion G."/>
            <person name="Jordan M."/>
            <person name="Riva A."/>
            <person name="Barbazuk W."/>
            <person name="Harkins T."/>
        </authorList>
    </citation>
    <scope>NUCLEOTIDE SEQUENCE [LARGE SCALE GENOMIC DNA]</scope>
    <source>
        <strain evidence="2">cv. Jamaican Lion 4</strain>
        <tissue evidence="1">Leaf</tissue>
    </source>
</reference>
<name>A0A7J6EAP9_CANSA</name>
<evidence type="ECO:0000313" key="1">
    <source>
        <dbReference type="EMBL" id="KAF4355517.1"/>
    </source>
</evidence>